<evidence type="ECO:0000256" key="1">
    <source>
        <dbReference type="ARBA" id="ARBA00009477"/>
    </source>
</evidence>
<evidence type="ECO:0000313" key="8">
    <source>
        <dbReference type="Proteomes" id="UP000294239"/>
    </source>
</evidence>
<dbReference type="NCBIfam" id="TIGR01730">
    <property type="entry name" value="RND_mfp"/>
    <property type="match status" value="1"/>
</dbReference>
<sequence length="298" mass="32223">MKPVLSLLGRYALTLCFVAVSAFIALKTWNHYERTPWTRDGRVGVDVVQIAPEVSGTVNAVPVVDNQYVRRGDILYEIDPERLRLAVALAEAEVEAKRQDVIVRQATARRHSQLKDIVSQEAAQQSSGAAAVAGAAYQSAVAALDLAKLNLARATVRAPVDGYVTNLRLRPGDYATAGVTKVAVLDAASFWITGYFEETKIRQIRVGDQARIMLMGFAQPVTGHVESLGRGIENSNDAPGHLGLPNVAATFSWVRLAQRIPVRIKIDRAPSDVELAAGMTATVEILASNAESGTRERP</sequence>
<gene>
    <name evidence="7" type="ORF">EYC79_00930</name>
</gene>
<keyword evidence="8" id="KW-1185">Reference proteome</keyword>
<organism evidence="7 8">
    <name type="scientific">Agrobacterium cavarae</name>
    <dbReference type="NCBI Taxonomy" id="2528239"/>
    <lineage>
        <taxon>Bacteria</taxon>
        <taxon>Pseudomonadati</taxon>
        <taxon>Pseudomonadota</taxon>
        <taxon>Alphaproteobacteria</taxon>
        <taxon>Hyphomicrobiales</taxon>
        <taxon>Rhizobiaceae</taxon>
        <taxon>Rhizobium/Agrobacterium group</taxon>
        <taxon>Agrobacterium</taxon>
    </lineage>
</organism>
<evidence type="ECO:0000313" key="7">
    <source>
        <dbReference type="EMBL" id="TBN19619.1"/>
    </source>
</evidence>
<protein>
    <submittedName>
        <fullName evidence="7">Efflux RND transporter periplasmic adaptor subunit</fullName>
    </submittedName>
</protein>
<dbReference type="PANTHER" id="PTHR30367:SF12">
    <property type="entry name" value="P-HYDROXYBENZOIC ACID EFFLUX PUMP SUBUNIT AAEA"/>
    <property type="match status" value="1"/>
</dbReference>
<feature type="domain" description="p-hydroxybenzoic acid efflux pump subunit AaeA-like beta-barrel" evidence="6">
    <location>
        <begin position="189"/>
        <end position="285"/>
    </location>
</feature>
<evidence type="ECO:0000256" key="3">
    <source>
        <dbReference type="ARBA" id="ARBA00022989"/>
    </source>
</evidence>
<evidence type="ECO:0000256" key="2">
    <source>
        <dbReference type="ARBA" id="ARBA00022692"/>
    </source>
</evidence>
<dbReference type="InterPro" id="IPR006143">
    <property type="entry name" value="RND_pump_MFP"/>
</dbReference>
<dbReference type="EMBL" id="SISF01000016">
    <property type="protein sequence ID" value="TBN19619.1"/>
    <property type="molecule type" value="Genomic_DNA"/>
</dbReference>
<dbReference type="Pfam" id="PF25963">
    <property type="entry name" value="Beta-barrel_AAEA"/>
    <property type="match status" value="1"/>
</dbReference>
<dbReference type="Pfam" id="PF25917">
    <property type="entry name" value="BSH_RND"/>
    <property type="match status" value="1"/>
</dbReference>
<dbReference type="SUPFAM" id="SSF111369">
    <property type="entry name" value="HlyD-like secretion proteins"/>
    <property type="match status" value="1"/>
</dbReference>
<dbReference type="InterPro" id="IPR058634">
    <property type="entry name" value="AaeA-lik-b-barrel"/>
</dbReference>
<accession>A0ABY1YDS0</accession>
<evidence type="ECO:0000256" key="4">
    <source>
        <dbReference type="ARBA" id="ARBA00023136"/>
    </source>
</evidence>
<dbReference type="InterPro" id="IPR050393">
    <property type="entry name" value="MFP_Efflux_Pump"/>
</dbReference>
<comment type="caution">
    <text evidence="7">The sequence shown here is derived from an EMBL/GenBank/DDBJ whole genome shotgun (WGS) entry which is preliminary data.</text>
</comment>
<dbReference type="RefSeq" id="WP_130976913.1">
    <property type="nucleotide sequence ID" value="NZ_SISF01000016.1"/>
</dbReference>
<dbReference type="Gene3D" id="2.40.50.100">
    <property type="match status" value="1"/>
</dbReference>
<dbReference type="InterPro" id="IPR058625">
    <property type="entry name" value="MdtA-like_BSH"/>
</dbReference>
<dbReference type="PANTHER" id="PTHR30367">
    <property type="entry name" value="P-HYDROXYBENZOIC ACID EFFLUX PUMP SUBUNIT AAEA-RELATED"/>
    <property type="match status" value="1"/>
</dbReference>
<evidence type="ECO:0000259" key="6">
    <source>
        <dbReference type="Pfam" id="PF25963"/>
    </source>
</evidence>
<dbReference type="Proteomes" id="UP000294239">
    <property type="component" value="Unassembled WGS sequence"/>
</dbReference>
<keyword evidence="3" id="KW-1133">Transmembrane helix</keyword>
<feature type="domain" description="Multidrug resistance protein MdtA-like barrel-sandwich hybrid" evidence="5">
    <location>
        <begin position="47"/>
        <end position="185"/>
    </location>
</feature>
<dbReference type="Gene3D" id="2.40.30.170">
    <property type="match status" value="1"/>
</dbReference>
<name>A0ABY1YDS0_9HYPH</name>
<keyword evidence="4" id="KW-0472">Membrane</keyword>
<evidence type="ECO:0000259" key="5">
    <source>
        <dbReference type="Pfam" id="PF25917"/>
    </source>
</evidence>
<reference evidence="7 8" key="1">
    <citation type="submission" date="2019-02" db="EMBL/GenBank/DDBJ databases">
        <title>Current taxonomic status of genus Agrobacterium and description of Agrobacterium cavarae sp. nov. isolated from maize roots.</title>
        <authorList>
            <person name="Flores-Felix J.D."/>
            <person name="Menendez E."/>
            <person name="Ramirez-Bahena M.H."/>
            <person name="Garcia-Fraile P."/>
            <person name="Velazquez E."/>
        </authorList>
    </citation>
    <scope>NUCLEOTIDE SEQUENCE [LARGE SCALE GENOMIC DNA]</scope>
    <source>
        <strain evidence="7 8">RZME10</strain>
    </source>
</reference>
<dbReference type="GeneID" id="301039741"/>
<proteinExistence type="inferred from homology"/>
<keyword evidence="2" id="KW-0812">Transmembrane</keyword>
<comment type="similarity">
    <text evidence="1">Belongs to the membrane fusion protein (MFP) (TC 8.A.1) family.</text>
</comment>